<dbReference type="Pfam" id="PF13641">
    <property type="entry name" value="Glyco_tranf_2_3"/>
    <property type="match status" value="1"/>
</dbReference>
<comment type="caution">
    <text evidence="1">The sequence shown here is derived from an EMBL/GenBank/DDBJ whole genome shotgun (WGS) entry which is preliminary data.</text>
</comment>
<keyword evidence="2" id="KW-1185">Reference proteome</keyword>
<sequence>MSDGGAWPPVGVVVPTRDRPLLLRRTLAAVAAQDYPGALRTVVVHDRTEPDQRAAGPAVRVLANTRTPGLAGARNTGILALDTELVAFCDDDDVWAPDKLRRQVTLLRQRPAAEFATCAIEVEFRDAVTPRLAGTDRVTVTDLARSRMAMLHASTFLVRRDSLVAGRGRGIGLVAEDAPGSQNEDWDLLLRAARRGPVAHVDAPLVRVLWGRTSQFAYEYATKISSLEWMIARHPEIRASRPGAARVYGQLACWCAAAGDRRGAWRWTRRTLRHNWREPRAAIAVAALCAAVPVERVLAALHRRGHGI</sequence>
<gene>
    <name evidence="1" type="ORF">GCM10010124_03800</name>
</gene>
<evidence type="ECO:0000313" key="2">
    <source>
        <dbReference type="Proteomes" id="UP000662200"/>
    </source>
</evidence>
<dbReference type="InterPro" id="IPR050834">
    <property type="entry name" value="Glycosyltransf_2"/>
</dbReference>
<name>A0A8J3FE76_9ACTN</name>
<organism evidence="1 2">
    <name type="scientific">Pilimelia terevasa</name>
    <dbReference type="NCBI Taxonomy" id="53372"/>
    <lineage>
        <taxon>Bacteria</taxon>
        <taxon>Bacillati</taxon>
        <taxon>Actinomycetota</taxon>
        <taxon>Actinomycetes</taxon>
        <taxon>Micromonosporales</taxon>
        <taxon>Micromonosporaceae</taxon>
        <taxon>Pilimelia</taxon>
    </lineage>
</organism>
<reference evidence="1" key="2">
    <citation type="submission" date="2020-09" db="EMBL/GenBank/DDBJ databases">
        <authorList>
            <person name="Sun Q."/>
            <person name="Ohkuma M."/>
        </authorList>
    </citation>
    <scope>NUCLEOTIDE SEQUENCE</scope>
    <source>
        <strain evidence="1">JCM 3091</strain>
    </source>
</reference>
<dbReference type="EMBL" id="BMQC01000001">
    <property type="protein sequence ID" value="GGK14515.1"/>
    <property type="molecule type" value="Genomic_DNA"/>
</dbReference>
<reference evidence="1" key="1">
    <citation type="journal article" date="2014" name="Int. J. Syst. Evol. Microbiol.">
        <title>Complete genome sequence of Corynebacterium casei LMG S-19264T (=DSM 44701T), isolated from a smear-ripened cheese.</title>
        <authorList>
            <consortium name="US DOE Joint Genome Institute (JGI-PGF)"/>
            <person name="Walter F."/>
            <person name="Albersmeier A."/>
            <person name="Kalinowski J."/>
            <person name="Ruckert C."/>
        </authorList>
    </citation>
    <scope>NUCLEOTIDE SEQUENCE</scope>
    <source>
        <strain evidence="1">JCM 3091</strain>
    </source>
</reference>
<dbReference type="InterPro" id="IPR029044">
    <property type="entry name" value="Nucleotide-diphossugar_trans"/>
</dbReference>
<dbReference type="Gene3D" id="3.90.550.10">
    <property type="entry name" value="Spore Coat Polysaccharide Biosynthesis Protein SpsA, Chain A"/>
    <property type="match status" value="1"/>
</dbReference>
<dbReference type="AlphaFoldDB" id="A0A8J3FE76"/>
<evidence type="ECO:0008006" key="3">
    <source>
        <dbReference type="Google" id="ProtNLM"/>
    </source>
</evidence>
<dbReference type="SUPFAM" id="SSF53448">
    <property type="entry name" value="Nucleotide-diphospho-sugar transferases"/>
    <property type="match status" value="1"/>
</dbReference>
<evidence type="ECO:0000313" key="1">
    <source>
        <dbReference type="EMBL" id="GGK14515.1"/>
    </source>
</evidence>
<dbReference type="RefSeq" id="WP_189112369.1">
    <property type="nucleotide sequence ID" value="NZ_BMQC01000001.1"/>
</dbReference>
<dbReference type="PANTHER" id="PTHR43685:SF2">
    <property type="entry name" value="GLYCOSYLTRANSFERASE 2-LIKE DOMAIN-CONTAINING PROTEIN"/>
    <property type="match status" value="1"/>
</dbReference>
<dbReference type="PANTHER" id="PTHR43685">
    <property type="entry name" value="GLYCOSYLTRANSFERASE"/>
    <property type="match status" value="1"/>
</dbReference>
<accession>A0A8J3FE76</accession>
<proteinExistence type="predicted"/>
<protein>
    <recommendedName>
        <fullName evidence="3">Glycosyltransferase</fullName>
    </recommendedName>
</protein>
<dbReference type="CDD" id="cd00761">
    <property type="entry name" value="Glyco_tranf_GTA_type"/>
    <property type="match status" value="1"/>
</dbReference>
<dbReference type="Proteomes" id="UP000662200">
    <property type="component" value="Unassembled WGS sequence"/>
</dbReference>